<keyword evidence="2" id="KW-1185">Reference proteome</keyword>
<dbReference type="EMBL" id="CM042887">
    <property type="protein sequence ID" value="KAI4330332.1"/>
    <property type="molecule type" value="Genomic_DNA"/>
</dbReference>
<organism evidence="1 2">
    <name type="scientific">Melastoma candidum</name>
    <dbReference type="NCBI Taxonomy" id="119954"/>
    <lineage>
        <taxon>Eukaryota</taxon>
        <taxon>Viridiplantae</taxon>
        <taxon>Streptophyta</taxon>
        <taxon>Embryophyta</taxon>
        <taxon>Tracheophyta</taxon>
        <taxon>Spermatophyta</taxon>
        <taxon>Magnoliopsida</taxon>
        <taxon>eudicotyledons</taxon>
        <taxon>Gunneridae</taxon>
        <taxon>Pentapetalae</taxon>
        <taxon>rosids</taxon>
        <taxon>malvids</taxon>
        <taxon>Myrtales</taxon>
        <taxon>Melastomataceae</taxon>
        <taxon>Melastomatoideae</taxon>
        <taxon>Melastomateae</taxon>
        <taxon>Melastoma</taxon>
    </lineage>
</organism>
<accession>A0ACB9N3C6</accession>
<reference evidence="2" key="1">
    <citation type="journal article" date="2023" name="Front. Plant Sci.">
        <title>Chromosomal-level genome assembly of Melastoma candidum provides insights into trichome evolution.</title>
        <authorList>
            <person name="Zhong Y."/>
            <person name="Wu W."/>
            <person name="Sun C."/>
            <person name="Zou P."/>
            <person name="Liu Y."/>
            <person name="Dai S."/>
            <person name="Zhou R."/>
        </authorList>
    </citation>
    <scope>NUCLEOTIDE SEQUENCE [LARGE SCALE GENOMIC DNA]</scope>
</reference>
<protein>
    <submittedName>
        <fullName evidence="1">Uncharacterized protein</fullName>
    </submittedName>
</protein>
<dbReference type="Proteomes" id="UP001057402">
    <property type="component" value="Chromosome 8"/>
</dbReference>
<sequence>MDDKCFENGTPHFFKVILHEDLHKTHSLKVPTKFVRKYGTNLSNLVHLKLPNGDAWAVELQRDDHGGLSLRKGWADFIEYCCICLGYFLVFRYEGDSCFHVVVFDATACEIEYPVRPGIHKGPCPADRGSVSSPGAEIACKEEDQTVESSDDEFLDALSHVEGFDDPPTSGGGEEPPLCCPQIPKTSNDDECHDATLNQGLHPYGNRGREKPLSCCPRLPKKLRTEGGSPKSPRAASDHFSPERGGAVSAEKSRDFQRATSFPVEGPCTKVVIRSLKRLSLSKSFMRTCFPGSVKYSDVRVCLGDGKTWTLQISKTGRPRFGLDWQKFVADNDLKVGDVCLFELMDSEQALFRATILEKKVVHTLI</sequence>
<evidence type="ECO:0000313" key="1">
    <source>
        <dbReference type="EMBL" id="KAI4330332.1"/>
    </source>
</evidence>
<gene>
    <name evidence="1" type="ORF">MLD38_028629</name>
</gene>
<proteinExistence type="predicted"/>
<name>A0ACB9N3C6_9MYRT</name>
<comment type="caution">
    <text evidence="1">The sequence shown here is derived from an EMBL/GenBank/DDBJ whole genome shotgun (WGS) entry which is preliminary data.</text>
</comment>
<evidence type="ECO:0000313" key="2">
    <source>
        <dbReference type="Proteomes" id="UP001057402"/>
    </source>
</evidence>